<accession>A0ABP3WF60</accession>
<evidence type="ECO:0000313" key="7">
    <source>
        <dbReference type="EMBL" id="GAA0810758.1"/>
    </source>
</evidence>
<dbReference type="SUPFAM" id="SSF52283">
    <property type="entry name" value="Formate/glycerate dehydrogenase catalytic domain-like"/>
    <property type="match status" value="1"/>
</dbReference>
<dbReference type="PANTHER" id="PTHR43761:SF1">
    <property type="entry name" value="D-ISOMER SPECIFIC 2-HYDROXYACID DEHYDROGENASE CATALYTIC DOMAIN-CONTAINING PROTEIN-RELATED"/>
    <property type="match status" value="1"/>
</dbReference>
<feature type="domain" description="D-isomer specific 2-hydroxyacid dehydrogenase NAD-binding" evidence="6">
    <location>
        <begin position="108"/>
        <end position="286"/>
    </location>
</feature>
<dbReference type="EMBL" id="BAAAFA010000001">
    <property type="protein sequence ID" value="GAA0810758.1"/>
    <property type="molecule type" value="Genomic_DNA"/>
</dbReference>
<keyword evidence="2 4" id="KW-0560">Oxidoreductase</keyword>
<reference evidence="8" key="1">
    <citation type="journal article" date="2019" name="Int. J. Syst. Evol. Microbiol.">
        <title>The Global Catalogue of Microorganisms (GCM) 10K type strain sequencing project: providing services to taxonomists for standard genome sequencing and annotation.</title>
        <authorList>
            <consortium name="The Broad Institute Genomics Platform"/>
            <consortium name="The Broad Institute Genome Sequencing Center for Infectious Disease"/>
            <person name="Wu L."/>
            <person name="Ma J."/>
        </authorList>
    </citation>
    <scope>NUCLEOTIDE SEQUENCE [LARGE SCALE GENOMIC DNA]</scope>
    <source>
        <strain evidence="8">JCM 15608</strain>
    </source>
</reference>
<dbReference type="PANTHER" id="PTHR43761">
    <property type="entry name" value="D-ISOMER SPECIFIC 2-HYDROXYACID DEHYDROGENASE FAMILY PROTEIN (AFU_ORTHOLOGUE AFUA_1G13630)"/>
    <property type="match status" value="1"/>
</dbReference>
<dbReference type="InterPro" id="IPR006140">
    <property type="entry name" value="D-isomer_DH_NAD-bd"/>
</dbReference>
<evidence type="ECO:0000256" key="1">
    <source>
        <dbReference type="ARBA" id="ARBA00005854"/>
    </source>
</evidence>
<dbReference type="RefSeq" id="WP_343813947.1">
    <property type="nucleotide sequence ID" value="NZ_BAAAFA010000001.1"/>
</dbReference>
<proteinExistence type="inferred from homology"/>
<gene>
    <name evidence="7" type="ORF">GCM10009111_02240</name>
</gene>
<protein>
    <submittedName>
        <fullName evidence="7">D-2-hydroxyacid dehydrogenase</fullName>
    </submittedName>
</protein>
<comment type="similarity">
    <text evidence="1 4">Belongs to the D-isomer specific 2-hydroxyacid dehydrogenase family.</text>
</comment>
<name>A0ABP3WF60_9GAMM</name>
<evidence type="ECO:0000256" key="2">
    <source>
        <dbReference type="ARBA" id="ARBA00023002"/>
    </source>
</evidence>
<evidence type="ECO:0000313" key="8">
    <source>
        <dbReference type="Proteomes" id="UP001500021"/>
    </source>
</evidence>
<dbReference type="PROSITE" id="PS00671">
    <property type="entry name" value="D_2_HYDROXYACID_DH_3"/>
    <property type="match status" value="1"/>
</dbReference>
<dbReference type="Pfam" id="PF02826">
    <property type="entry name" value="2-Hacid_dh_C"/>
    <property type="match status" value="1"/>
</dbReference>
<organism evidence="7 8">
    <name type="scientific">Colwellia asteriadis</name>
    <dbReference type="NCBI Taxonomy" id="517723"/>
    <lineage>
        <taxon>Bacteria</taxon>
        <taxon>Pseudomonadati</taxon>
        <taxon>Pseudomonadota</taxon>
        <taxon>Gammaproteobacteria</taxon>
        <taxon>Alteromonadales</taxon>
        <taxon>Colwelliaceae</taxon>
        <taxon>Colwellia</taxon>
    </lineage>
</organism>
<keyword evidence="3" id="KW-0520">NAD</keyword>
<dbReference type="Proteomes" id="UP001500021">
    <property type="component" value="Unassembled WGS sequence"/>
</dbReference>
<dbReference type="Pfam" id="PF00389">
    <property type="entry name" value="2-Hacid_dh"/>
    <property type="match status" value="1"/>
</dbReference>
<dbReference type="CDD" id="cd12162">
    <property type="entry name" value="2-Hacid_dh_4"/>
    <property type="match status" value="1"/>
</dbReference>
<dbReference type="SUPFAM" id="SSF51735">
    <property type="entry name" value="NAD(P)-binding Rossmann-fold domains"/>
    <property type="match status" value="1"/>
</dbReference>
<evidence type="ECO:0000259" key="6">
    <source>
        <dbReference type="Pfam" id="PF02826"/>
    </source>
</evidence>
<evidence type="ECO:0000259" key="5">
    <source>
        <dbReference type="Pfam" id="PF00389"/>
    </source>
</evidence>
<feature type="domain" description="D-isomer specific 2-hydroxyacid dehydrogenase catalytic" evidence="5">
    <location>
        <begin position="19"/>
        <end position="313"/>
    </location>
</feature>
<evidence type="ECO:0000256" key="3">
    <source>
        <dbReference type="ARBA" id="ARBA00023027"/>
    </source>
</evidence>
<dbReference type="PROSITE" id="PS00670">
    <property type="entry name" value="D_2_HYDROXYACID_DH_2"/>
    <property type="match status" value="1"/>
</dbReference>
<keyword evidence="8" id="KW-1185">Reference proteome</keyword>
<dbReference type="InterPro" id="IPR036291">
    <property type="entry name" value="NAD(P)-bd_dom_sf"/>
</dbReference>
<dbReference type="Gene3D" id="3.40.50.720">
    <property type="entry name" value="NAD(P)-binding Rossmann-like Domain"/>
    <property type="match status" value="2"/>
</dbReference>
<dbReference type="InterPro" id="IPR029753">
    <property type="entry name" value="D-isomer_DH_CS"/>
</dbReference>
<sequence>MHAVFLDTQTFSTSTSLSSISEQVETLTCYEVTAPDEVLSRAHNADIIITNKVVLNAELLASLANIKLICITATGFNNVDIIAAKKHNIAVTNVSGYAGNSVAQYVFAQLLEYYQQTTHHNANTEQGLWASSNTFCYHGNSITELAGKTIGVIGYGSLGQAVATIARAFSMKVIISERPNSNIIREGRLSFDEVIQQADILTLHCPQTADTENLINRNVLERMKNNAVLINTARGALVDELALLDALKNKKIAYAILDVLSQEPPPASHPLLNTELANLKITAHIAWASSEAQQRLLELVAQNILSFKTDERLNRLD</sequence>
<dbReference type="InterPro" id="IPR050418">
    <property type="entry name" value="D-iso_2-hydroxyacid_DH_PdxB"/>
</dbReference>
<comment type="caution">
    <text evidence="7">The sequence shown here is derived from an EMBL/GenBank/DDBJ whole genome shotgun (WGS) entry which is preliminary data.</text>
</comment>
<dbReference type="InterPro" id="IPR006139">
    <property type="entry name" value="D-isomer_2_OHA_DH_cat_dom"/>
</dbReference>
<evidence type="ECO:0000256" key="4">
    <source>
        <dbReference type="RuleBase" id="RU003719"/>
    </source>
</evidence>